<protein>
    <submittedName>
        <fullName evidence="1">Uncharacterized protein</fullName>
    </submittedName>
</protein>
<evidence type="ECO:0000313" key="2">
    <source>
        <dbReference type="Proteomes" id="UP000607653"/>
    </source>
</evidence>
<dbReference type="AlphaFoldDB" id="A0A823A0P4"/>
<gene>
    <name evidence="1" type="ORF">HUJ06_017685</name>
</gene>
<sequence>MDLRILPNYIKSLRNTTARDSIRYGEQDLSFDETSLFHFKTPHRPASRRFHIPCINPPVDFDFRDDYCNDHDQKDGAYNQGGERSFL</sequence>
<proteinExistence type="predicted"/>
<dbReference type="Proteomes" id="UP000607653">
    <property type="component" value="Unassembled WGS sequence"/>
</dbReference>
<organism evidence="1 2">
    <name type="scientific">Nelumbo nucifera</name>
    <name type="common">Sacred lotus</name>
    <dbReference type="NCBI Taxonomy" id="4432"/>
    <lineage>
        <taxon>Eukaryota</taxon>
        <taxon>Viridiplantae</taxon>
        <taxon>Streptophyta</taxon>
        <taxon>Embryophyta</taxon>
        <taxon>Tracheophyta</taxon>
        <taxon>Spermatophyta</taxon>
        <taxon>Magnoliopsida</taxon>
        <taxon>Proteales</taxon>
        <taxon>Nelumbonaceae</taxon>
        <taxon>Nelumbo</taxon>
    </lineage>
</organism>
<name>A0A823A0P4_NELNU</name>
<evidence type="ECO:0000313" key="1">
    <source>
        <dbReference type="EMBL" id="DAD47748.1"/>
    </source>
</evidence>
<dbReference type="EMBL" id="DUZY01000008">
    <property type="protein sequence ID" value="DAD47748.1"/>
    <property type="molecule type" value="Genomic_DNA"/>
</dbReference>
<reference evidence="1 2" key="1">
    <citation type="journal article" date="2020" name="Mol. Biol. Evol.">
        <title>Distinct Expression and Methylation Patterns for Genes with Different Fates following a Single Whole-Genome Duplication in Flowering Plants.</title>
        <authorList>
            <person name="Shi T."/>
            <person name="Rahmani R.S."/>
            <person name="Gugger P.F."/>
            <person name="Wang M."/>
            <person name="Li H."/>
            <person name="Zhang Y."/>
            <person name="Li Z."/>
            <person name="Wang Q."/>
            <person name="Van de Peer Y."/>
            <person name="Marchal K."/>
            <person name="Chen J."/>
        </authorList>
    </citation>
    <scope>NUCLEOTIDE SEQUENCE [LARGE SCALE GENOMIC DNA]</scope>
    <source>
        <tissue evidence="1">Leaf</tissue>
    </source>
</reference>
<keyword evidence="2" id="KW-1185">Reference proteome</keyword>
<accession>A0A823A0P4</accession>
<comment type="caution">
    <text evidence="1">The sequence shown here is derived from an EMBL/GenBank/DDBJ whole genome shotgun (WGS) entry which is preliminary data.</text>
</comment>